<evidence type="ECO:0000313" key="3">
    <source>
        <dbReference type="Proteomes" id="UP001197247"/>
    </source>
</evidence>
<dbReference type="CDD" id="cd23669">
    <property type="entry name" value="GH55_SacteLam55A-like"/>
    <property type="match status" value="1"/>
</dbReference>
<evidence type="ECO:0000313" key="2">
    <source>
        <dbReference type="EMBL" id="MBT0768767.1"/>
    </source>
</evidence>
<dbReference type="Proteomes" id="UP001197247">
    <property type="component" value="Unassembled WGS sequence"/>
</dbReference>
<dbReference type="InterPro" id="IPR059186">
    <property type="entry name" value="SACTE_4363"/>
</dbReference>
<dbReference type="InterPro" id="IPR012334">
    <property type="entry name" value="Pectin_lyas_fold"/>
</dbReference>
<feature type="chain" id="PRO_5047330352" evidence="1">
    <location>
        <begin position="26"/>
        <end position="591"/>
    </location>
</feature>
<gene>
    <name evidence="2" type="ORF">KIH74_07510</name>
</gene>
<keyword evidence="1" id="KW-0732">Signal</keyword>
<proteinExistence type="predicted"/>
<accession>A0ABS5TCG5</accession>
<dbReference type="RefSeq" id="WP_214155074.1">
    <property type="nucleotide sequence ID" value="NZ_JAHBAY010000003.1"/>
</dbReference>
<evidence type="ECO:0000256" key="1">
    <source>
        <dbReference type="SAM" id="SignalP"/>
    </source>
</evidence>
<feature type="signal peptide" evidence="1">
    <location>
        <begin position="1"/>
        <end position="25"/>
    </location>
</feature>
<organism evidence="2 3">
    <name type="scientific">Kineosporia corallincola</name>
    <dbReference type="NCBI Taxonomy" id="2835133"/>
    <lineage>
        <taxon>Bacteria</taxon>
        <taxon>Bacillati</taxon>
        <taxon>Actinomycetota</taxon>
        <taxon>Actinomycetes</taxon>
        <taxon>Kineosporiales</taxon>
        <taxon>Kineosporiaceae</taxon>
        <taxon>Kineosporia</taxon>
    </lineage>
</organism>
<dbReference type="Gene3D" id="2.160.20.10">
    <property type="entry name" value="Single-stranded right-handed beta-helix, Pectin lyase-like"/>
    <property type="match status" value="1"/>
</dbReference>
<keyword evidence="3" id="KW-1185">Reference proteome</keyword>
<dbReference type="EMBL" id="JAHBAY010000003">
    <property type="protein sequence ID" value="MBT0768767.1"/>
    <property type="molecule type" value="Genomic_DNA"/>
</dbReference>
<name>A0ABS5TCG5_9ACTN</name>
<sequence length="591" mass="62425">MKRRTVIGGATAVVAAAGAATVAQALPSTTAGPNTSTSTAEPDFGAHVHVFDPSMSSAQIQSTLDSVFKAQETNQFGDERVALLFKPGSYDVTAKIGFFTQIAGLGLVPGKVTINGSVQADADWFDGNATQNFWRCAENLTVNPTGGVDMWAVSQAAPYRRIHLKGTLALDDGGWSSGGFLADSKIDGAVNPGGQQQWFTRNSTLNSWSGNGNWNAVFVGTKNHPKGNWPDVAFTRIGKTPVIREKPFLYVDDAGAYQVFVPALRTAVNGTSWESGSPAGESLPISDFFVAQPTNTAAELNAALQAGKHLLLTPGVYQLDRTLSVNRSGTVILGLGLATLTPLNGVIALETADVPGVKIAGILIDAGTTSSYALARIGPKGASADHTADPTSLHDVFLRVGGHSKARAERGLIINNHGTIGDHLWIWRADHDDSGGSKTGWSVNPAKVGLIVSGDDVTMYGLFVEHFQGYQTRWDGDRGRTYFYQNEMPYDPPNQDAWMNGTTRGYAAYKVADDVTSHQAYGLGSYCYFNVNNSVVADHAFEVPKASGIVMHNLVTVSLGGNQGTIAHVINDQGGSAGGSGAMSARVTAYP</sequence>
<protein>
    <submittedName>
        <fullName evidence="2">Adenylyl cyclase</fullName>
    </submittedName>
</protein>
<comment type="caution">
    <text evidence="2">The sequence shown here is derived from an EMBL/GenBank/DDBJ whole genome shotgun (WGS) entry which is preliminary data.</text>
</comment>
<reference evidence="2 3" key="1">
    <citation type="submission" date="2021-05" db="EMBL/GenBank/DDBJ databases">
        <title>Kineosporia and Streptomyces sp. nov. two new marine actinobacteria isolated from Coral.</title>
        <authorList>
            <person name="Buangrab K."/>
            <person name="Sutthacheep M."/>
            <person name="Yeemin T."/>
            <person name="Harunari E."/>
            <person name="Igarashi Y."/>
            <person name="Kanchanasin P."/>
            <person name="Tanasupawat S."/>
            <person name="Phongsopitanun W."/>
        </authorList>
    </citation>
    <scope>NUCLEOTIDE SEQUENCE [LARGE SCALE GENOMIC DNA]</scope>
    <source>
        <strain evidence="2 3">J2-2</strain>
    </source>
</reference>